<gene>
    <name evidence="1" type="ORF">PAXRUDRAFT_158966</name>
</gene>
<organism evidence="1 2">
    <name type="scientific">Paxillus rubicundulus Ve08.2h10</name>
    <dbReference type="NCBI Taxonomy" id="930991"/>
    <lineage>
        <taxon>Eukaryota</taxon>
        <taxon>Fungi</taxon>
        <taxon>Dikarya</taxon>
        <taxon>Basidiomycota</taxon>
        <taxon>Agaricomycotina</taxon>
        <taxon>Agaricomycetes</taxon>
        <taxon>Agaricomycetidae</taxon>
        <taxon>Boletales</taxon>
        <taxon>Paxilineae</taxon>
        <taxon>Paxillaceae</taxon>
        <taxon>Paxillus</taxon>
    </lineage>
</organism>
<accession>A0A0D0DNS8</accession>
<dbReference type="HOGENOM" id="CLU_099691_1_0_1"/>
<dbReference type="EMBL" id="KN826043">
    <property type="protein sequence ID" value="KIK80335.1"/>
    <property type="molecule type" value="Genomic_DNA"/>
</dbReference>
<evidence type="ECO:0000313" key="1">
    <source>
        <dbReference type="EMBL" id="KIK80335.1"/>
    </source>
</evidence>
<dbReference type="OrthoDB" id="3252425at2759"/>
<reference evidence="1 2" key="1">
    <citation type="submission" date="2014-04" db="EMBL/GenBank/DDBJ databases">
        <authorList>
            <consortium name="DOE Joint Genome Institute"/>
            <person name="Kuo A."/>
            <person name="Kohler A."/>
            <person name="Jargeat P."/>
            <person name="Nagy L.G."/>
            <person name="Floudas D."/>
            <person name="Copeland A."/>
            <person name="Barry K.W."/>
            <person name="Cichocki N."/>
            <person name="Veneault-Fourrey C."/>
            <person name="LaButti K."/>
            <person name="Lindquist E.A."/>
            <person name="Lipzen A."/>
            <person name="Lundell T."/>
            <person name="Morin E."/>
            <person name="Murat C."/>
            <person name="Sun H."/>
            <person name="Tunlid A."/>
            <person name="Henrissat B."/>
            <person name="Grigoriev I.V."/>
            <person name="Hibbett D.S."/>
            <person name="Martin F."/>
            <person name="Nordberg H.P."/>
            <person name="Cantor M.N."/>
            <person name="Hua S.X."/>
        </authorList>
    </citation>
    <scope>NUCLEOTIDE SEQUENCE [LARGE SCALE GENOMIC DNA]</scope>
    <source>
        <strain evidence="1 2">Ve08.2h10</strain>
    </source>
</reference>
<evidence type="ECO:0000313" key="2">
    <source>
        <dbReference type="Proteomes" id="UP000054538"/>
    </source>
</evidence>
<dbReference type="InterPro" id="IPR012337">
    <property type="entry name" value="RNaseH-like_sf"/>
</dbReference>
<protein>
    <submittedName>
        <fullName evidence="1">Uncharacterized protein</fullName>
    </submittedName>
</protein>
<sequence length="171" mass="20180">LRKLAYKIVHSTTILLPAWQSILEDMRMTMSLMPRDVSTRWNSTYDMVDYALKHRRAVDTVTQRRELGLRKFELADHEWEVIEQLHGILKDATLFFSRVTPNLATVIPAMDHIDKQLRIYSCNKEYMPAIRSSVSLARNTLNRYYSLTDSSETYRIAMGNILFFYFSLEQY</sequence>
<dbReference type="InParanoid" id="A0A0D0DNS8"/>
<keyword evidence="2" id="KW-1185">Reference proteome</keyword>
<proteinExistence type="predicted"/>
<name>A0A0D0DNS8_9AGAM</name>
<reference evidence="2" key="2">
    <citation type="submission" date="2015-01" db="EMBL/GenBank/DDBJ databases">
        <title>Evolutionary Origins and Diversification of the Mycorrhizal Mutualists.</title>
        <authorList>
            <consortium name="DOE Joint Genome Institute"/>
            <consortium name="Mycorrhizal Genomics Consortium"/>
            <person name="Kohler A."/>
            <person name="Kuo A."/>
            <person name="Nagy L.G."/>
            <person name="Floudas D."/>
            <person name="Copeland A."/>
            <person name="Barry K.W."/>
            <person name="Cichocki N."/>
            <person name="Veneault-Fourrey C."/>
            <person name="LaButti K."/>
            <person name="Lindquist E.A."/>
            <person name="Lipzen A."/>
            <person name="Lundell T."/>
            <person name="Morin E."/>
            <person name="Murat C."/>
            <person name="Riley R."/>
            <person name="Ohm R."/>
            <person name="Sun H."/>
            <person name="Tunlid A."/>
            <person name="Henrissat B."/>
            <person name="Grigoriev I.V."/>
            <person name="Hibbett D.S."/>
            <person name="Martin F."/>
        </authorList>
    </citation>
    <scope>NUCLEOTIDE SEQUENCE [LARGE SCALE GENOMIC DNA]</scope>
    <source>
        <strain evidence="2">Ve08.2h10</strain>
    </source>
</reference>
<dbReference type="AlphaFoldDB" id="A0A0D0DNS8"/>
<dbReference type="SUPFAM" id="SSF53098">
    <property type="entry name" value="Ribonuclease H-like"/>
    <property type="match status" value="1"/>
</dbReference>
<feature type="non-terminal residue" evidence="1">
    <location>
        <position position="1"/>
    </location>
</feature>
<dbReference type="Proteomes" id="UP000054538">
    <property type="component" value="Unassembled WGS sequence"/>
</dbReference>